<evidence type="ECO:0000259" key="7">
    <source>
        <dbReference type="PROSITE" id="PS51039"/>
    </source>
</evidence>
<comment type="caution">
    <text evidence="8">The sequence shown here is derived from an EMBL/GenBank/DDBJ whole genome shotgun (WGS) entry which is preliminary data.</text>
</comment>
<dbReference type="InterPro" id="IPR053061">
    <property type="entry name" value="AN1-type_zinc_finger"/>
</dbReference>
<feature type="region of interest" description="Disordered" evidence="5">
    <location>
        <begin position="218"/>
        <end position="247"/>
    </location>
</feature>
<feature type="compositionally biased region" description="Basic residues" evidence="5">
    <location>
        <begin position="220"/>
        <end position="230"/>
    </location>
</feature>
<dbReference type="InterPro" id="IPR000626">
    <property type="entry name" value="Ubiquitin-like_dom"/>
</dbReference>
<gene>
    <name evidence="8" type="ORF">JZ751_019772</name>
</gene>
<dbReference type="PRINTS" id="PR00348">
    <property type="entry name" value="UBIQUITIN"/>
</dbReference>
<evidence type="ECO:0000259" key="6">
    <source>
        <dbReference type="PROSITE" id="PS50053"/>
    </source>
</evidence>
<dbReference type="PANTHER" id="PTHR46728">
    <property type="entry name" value="AN1-TYPE ZINC FINGER PROTEIN 4"/>
    <property type="match status" value="1"/>
</dbReference>
<dbReference type="Proteomes" id="UP000824540">
    <property type="component" value="Unassembled WGS sequence"/>
</dbReference>
<keyword evidence="9" id="KW-1185">Reference proteome</keyword>
<dbReference type="SMART" id="SM00213">
    <property type="entry name" value="UBQ"/>
    <property type="match status" value="1"/>
</dbReference>
<dbReference type="InterPro" id="IPR019956">
    <property type="entry name" value="Ubiquitin_dom"/>
</dbReference>
<dbReference type="InterPro" id="IPR035896">
    <property type="entry name" value="AN1-like_Znf"/>
</dbReference>
<dbReference type="SUPFAM" id="SSF54236">
    <property type="entry name" value="Ubiquitin-like"/>
    <property type="match status" value="1"/>
</dbReference>
<dbReference type="SUPFAM" id="SSF118310">
    <property type="entry name" value="AN1-like Zinc finger"/>
    <property type="match status" value="1"/>
</dbReference>
<dbReference type="SMART" id="SM00154">
    <property type="entry name" value="ZnF_AN1"/>
    <property type="match status" value="1"/>
</dbReference>
<dbReference type="PROSITE" id="PS51039">
    <property type="entry name" value="ZF_AN1"/>
    <property type="match status" value="1"/>
</dbReference>
<evidence type="ECO:0008006" key="10">
    <source>
        <dbReference type="Google" id="ProtNLM"/>
    </source>
</evidence>
<dbReference type="PANTHER" id="PTHR46728:SF1">
    <property type="entry name" value="AN1-TYPE ZINC FINGER PROTEIN 4"/>
    <property type="match status" value="1"/>
</dbReference>
<feature type="domain" description="Ubiquitin-like" evidence="6">
    <location>
        <begin position="28"/>
        <end position="103"/>
    </location>
</feature>
<evidence type="ECO:0000313" key="9">
    <source>
        <dbReference type="Proteomes" id="UP000824540"/>
    </source>
</evidence>
<dbReference type="Gene3D" id="3.10.20.90">
    <property type="entry name" value="Phosphatidylinositol 3-kinase Catalytic Subunit, Chain A, domain 1"/>
    <property type="match status" value="1"/>
</dbReference>
<accession>A0A8T2NLB4</accession>
<keyword evidence="1" id="KW-0479">Metal-binding</keyword>
<dbReference type="Pfam" id="PF01428">
    <property type="entry name" value="zf-AN1"/>
    <property type="match status" value="1"/>
</dbReference>
<evidence type="ECO:0000256" key="4">
    <source>
        <dbReference type="PROSITE-ProRule" id="PRU00449"/>
    </source>
</evidence>
<dbReference type="InterPro" id="IPR029071">
    <property type="entry name" value="Ubiquitin-like_domsf"/>
</dbReference>
<evidence type="ECO:0000256" key="1">
    <source>
        <dbReference type="ARBA" id="ARBA00022723"/>
    </source>
</evidence>
<organism evidence="8 9">
    <name type="scientific">Albula glossodonta</name>
    <name type="common">roundjaw bonefish</name>
    <dbReference type="NCBI Taxonomy" id="121402"/>
    <lineage>
        <taxon>Eukaryota</taxon>
        <taxon>Metazoa</taxon>
        <taxon>Chordata</taxon>
        <taxon>Craniata</taxon>
        <taxon>Vertebrata</taxon>
        <taxon>Euteleostomi</taxon>
        <taxon>Actinopterygii</taxon>
        <taxon>Neopterygii</taxon>
        <taxon>Teleostei</taxon>
        <taxon>Albuliformes</taxon>
        <taxon>Albulidae</taxon>
        <taxon>Albula</taxon>
    </lineage>
</organism>
<evidence type="ECO:0000313" key="8">
    <source>
        <dbReference type="EMBL" id="KAG9341019.1"/>
    </source>
</evidence>
<feature type="region of interest" description="Disordered" evidence="5">
    <location>
        <begin position="483"/>
        <end position="507"/>
    </location>
</feature>
<dbReference type="PROSITE" id="PS50053">
    <property type="entry name" value="UBIQUITIN_2"/>
    <property type="match status" value="1"/>
</dbReference>
<dbReference type="Pfam" id="PF00240">
    <property type="entry name" value="ubiquitin"/>
    <property type="match status" value="1"/>
</dbReference>
<dbReference type="EMBL" id="JAFBMS010000038">
    <property type="protein sequence ID" value="KAG9341019.1"/>
    <property type="molecule type" value="Genomic_DNA"/>
</dbReference>
<sequence length="681" mass="74133">MADKKDPPFFNEDNAGPFHFKLPYYDTMELFIETLTGTCFELRVSPFETVISVKAKIQRLEGIPVAQQHLIWNNMELEDEYCLHDYNIAEGCTLKLVLAMRGGPINTRRVTVEDSVKEMAEYMEAGRDDAWEKAPPTKQVTYLVYREGDQLNFFRVLDRGDGTLTPVSESVRGSSIYNLYAEEEEEAESSAAGQQALENSITMTKMKLLKAKMENMNLNKKPKKAAKLKPRPPVGPRPCSGYLAPSRHHRPFRVLPQIGQSLAPITHLPPAQDQQATAPGSAHLSLSSRPVLAPVGQAVLRDVGEEPWDCSALSKIRPPPKVSRLEAAGSTMLKDRMLPPLSVLASRGLSEGVMEETQPKVGGVTLIEESVLADPQKTLSFGDSRPDHVTLDLSPQEIGGRDSSGPVAEQVPVAPLLSQVVGSNCMDTWAIGAQRVSNKAQLGPLQTSPDPSQCPPQPFDYTVDSFWSGPSCSLLKAEERPALAAVSSPRPTRLQGIRMDSPGKHPELISKSEARDITEKANRSSKEPLGSVSNAALLASLARSRSRDGGLGRLCTAAVPLSTSIHLIQEDLLLGPGAPFMSANGLPAGPSSSIRRIGTPNYLLPPVKPPVGPKKKSSKQCYLCGKKTGLATSFECRCGNNFCAVHRYAETHDCSYDYKGAGRRFLQETNPIITAPKLPKI</sequence>
<dbReference type="CDD" id="cd01802">
    <property type="entry name" value="Ubl_ZFAND4"/>
    <property type="match status" value="1"/>
</dbReference>
<evidence type="ECO:0000256" key="3">
    <source>
        <dbReference type="ARBA" id="ARBA00022833"/>
    </source>
</evidence>
<feature type="domain" description="AN1-type" evidence="7">
    <location>
        <begin position="615"/>
        <end position="662"/>
    </location>
</feature>
<dbReference type="InterPro" id="IPR000058">
    <property type="entry name" value="Znf_AN1"/>
</dbReference>
<keyword evidence="3" id="KW-0862">Zinc</keyword>
<dbReference type="GO" id="GO:0008270">
    <property type="term" value="F:zinc ion binding"/>
    <property type="evidence" value="ECO:0007669"/>
    <property type="project" value="UniProtKB-KW"/>
</dbReference>
<protein>
    <recommendedName>
        <fullName evidence="10">AN1-type zinc finger protein 4</fullName>
    </recommendedName>
</protein>
<name>A0A8T2NLB4_9TELE</name>
<dbReference type="Gene3D" id="4.10.1110.10">
    <property type="entry name" value="AN1-like Zinc finger"/>
    <property type="match status" value="1"/>
</dbReference>
<evidence type="ECO:0000256" key="2">
    <source>
        <dbReference type="ARBA" id="ARBA00022771"/>
    </source>
</evidence>
<evidence type="ECO:0000256" key="5">
    <source>
        <dbReference type="SAM" id="MobiDB-lite"/>
    </source>
</evidence>
<reference evidence="8" key="1">
    <citation type="thesis" date="2021" institute="BYU ScholarsArchive" country="Provo, UT, USA">
        <title>Applications of and Algorithms for Genome Assembly and Genomic Analyses with an Emphasis on Marine Teleosts.</title>
        <authorList>
            <person name="Pickett B.D."/>
        </authorList>
    </citation>
    <scope>NUCLEOTIDE SEQUENCE</scope>
    <source>
        <strain evidence="8">HI-2016</strain>
    </source>
</reference>
<dbReference type="AlphaFoldDB" id="A0A8T2NLB4"/>
<keyword evidence="2 4" id="KW-0863">Zinc-finger</keyword>
<dbReference type="OrthoDB" id="756206at2759"/>
<proteinExistence type="predicted"/>